<protein>
    <submittedName>
        <fullName evidence="1">Uncharacterized protein</fullName>
    </submittedName>
</protein>
<dbReference type="Proteomes" id="UP001176941">
    <property type="component" value="Chromosome 18"/>
</dbReference>
<evidence type="ECO:0000313" key="2">
    <source>
        <dbReference type="Proteomes" id="UP001176941"/>
    </source>
</evidence>
<evidence type="ECO:0000313" key="1">
    <source>
        <dbReference type="EMBL" id="CAI9159141.1"/>
    </source>
</evidence>
<sequence>MQSKQGRVLSSRARTQELVFVELDEEEVVDSSENGVRALVLPLADCVLLQANALGPGFLICRKRPRISGH</sequence>
<keyword evidence="2" id="KW-1185">Reference proteome</keyword>
<reference evidence="1" key="1">
    <citation type="submission" date="2023-04" db="EMBL/GenBank/DDBJ databases">
        <authorList>
            <consortium name="ELIXIR-Norway"/>
        </authorList>
    </citation>
    <scope>NUCLEOTIDE SEQUENCE [LARGE SCALE GENOMIC DNA]</scope>
</reference>
<gene>
    <name evidence="1" type="ORF">MRATA1EN1_LOCUS8103</name>
</gene>
<name>A0ABN8YF16_RANTA</name>
<proteinExistence type="predicted"/>
<accession>A0ABN8YF16</accession>
<organism evidence="1 2">
    <name type="scientific">Rangifer tarandus platyrhynchus</name>
    <name type="common">Svalbard reindeer</name>
    <dbReference type="NCBI Taxonomy" id="3082113"/>
    <lineage>
        <taxon>Eukaryota</taxon>
        <taxon>Metazoa</taxon>
        <taxon>Chordata</taxon>
        <taxon>Craniata</taxon>
        <taxon>Vertebrata</taxon>
        <taxon>Euteleostomi</taxon>
        <taxon>Mammalia</taxon>
        <taxon>Eutheria</taxon>
        <taxon>Laurasiatheria</taxon>
        <taxon>Artiodactyla</taxon>
        <taxon>Ruminantia</taxon>
        <taxon>Pecora</taxon>
        <taxon>Cervidae</taxon>
        <taxon>Odocoileinae</taxon>
        <taxon>Rangifer</taxon>
    </lineage>
</organism>
<dbReference type="EMBL" id="OX459954">
    <property type="protein sequence ID" value="CAI9159141.1"/>
    <property type="molecule type" value="Genomic_DNA"/>
</dbReference>